<feature type="region of interest" description="Disordered" evidence="1">
    <location>
        <begin position="1"/>
        <end position="88"/>
    </location>
</feature>
<dbReference type="Proteomes" id="UP001600888">
    <property type="component" value="Unassembled WGS sequence"/>
</dbReference>
<organism evidence="2 3">
    <name type="scientific">Diaporthe vaccinii</name>
    <dbReference type="NCBI Taxonomy" id="105482"/>
    <lineage>
        <taxon>Eukaryota</taxon>
        <taxon>Fungi</taxon>
        <taxon>Dikarya</taxon>
        <taxon>Ascomycota</taxon>
        <taxon>Pezizomycotina</taxon>
        <taxon>Sordariomycetes</taxon>
        <taxon>Sordariomycetidae</taxon>
        <taxon>Diaporthales</taxon>
        <taxon>Diaporthaceae</taxon>
        <taxon>Diaporthe</taxon>
        <taxon>Diaporthe eres species complex</taxon>
    </lineage>
</organism>
<feature type="region of interest" description="Disordered" evidence="1">
    <location>
        <begin position="199"/>
        <end position="278"/>
    </location>
</feature>
<gene>
    <name evidence="2" type="ORF">FJTKL_13430</name>
</gene>
<feature type="compositionally biased region" description="Basic and acidic residues" evidence="1">
    <location>
        <begin position="1"/>
        <end position="22"/>
    </location>
</feature>
<feature type="compositionally biased region" description="Polar residues" evidence="1">
    <location>
        <begin position="205"/>
        <end position="215"/>
    </location>
</feature>
<feature type="compositionally biased region" description="Polar residues" evidence="1">
    <location>
        <begin position="30"/>
        <end position="41"/>
    </location>
</feature>
<sequence>MHSDNQRKDSLGSYDSYDRRSSESYGSRSTAPTSLYTNSRPSENHSKPYVQYVEVDRDLSSATSAYPRSSVDTYASTDASEEDLALEREEDLARDSGSDYIPPLPAYHHEISEPNMRPSTPKNFSQLFPSMNRLSIRHDDFTTDGNMNLRVDTIVPGRRRTAVQLFHLRMYDLARREFSLRRYCRDSGREVCNSKRKFVEPASASRPSLQRSMSSAMKAMARPQFKRATSGGSFSKHERRPGTSHSNETEADTASVHSRASDGDHRRPHPHQPTNAIKLEFSNYARVDVARKGQKNKNNKRYEFDWWGHKYVWKRVVEKHLDGVVSFHLVRDGETTPVAHIVPETRSPNQVEDDELSGGWVPPCFMWINDQSIIDAVTDVADVIVATGLIALVDDCIKERWQPKKTHHIPVLGDVEYVGPRAFVQRVFSQRSQDHHHRPKSPLRNDEIRVY</sequence>
<reference evidence="2 3" key="1">
    <citation type="submission" date="2024-03" db="EMBL/GenBank/DDBJ databases">
        <title>A high-quality draft genome sequence of Diaporthe vaccinii, a causative agent of upright dieback and viscid rot disease in cranberry plants.</title>
        <authorList>
            <person name="Sarrasin M."/>
            <person name="Lang B.F."/>
            <person name="Burger G."/>
        </authorList>
    </citation>
    <scope>NUCLEOTIDE SEQUENCE [LARGE SCALE GENOMIC DNA]</scope>
    <source>
        <strain evidence="2 3">IS7</strain>
    </source>
</reference>
<evidence type="ECO:0000313" key="2">
    <source>
        <dbReference type="EMBL" id="KAL2279356.1"/>
    </source>
</evidence>
<evidence type="ECO:0008006" key="4">
    <source>
        <dbReference type="Google" id="ProtNLM"/>
    </source>
</evidence>
<dbReference type="EMBL" id="JBAWTH010000076">
    <property type="protein sequence ID" value="KAL2279356.1"/>
    <property type="molecule type" value="Genomic_DNA"/>
</dbReference>
<evidence type="ECO:0000313" key="3">
    <source>
        <dbReference type="Proteomes" id="UP001600888"/>
    </source>
</evidence>
<protein>
    <recommendedName>
        <fullName evidence="4">HNH nuclease domain-containing protein</fullName>
    </recommendedName>
</protein>
<evidence type="ECO:0000256" key="1">
    <source>
        <dbReference type="SAM" id="MobiDB-lite"/>
    </source>
</evidence>
<proteinExistence type="predicted"/>
<accession>A0ABR4EAK4</accession>
<keyword evidence="3" id="KW-1185">Reference proteome</keyword>
<name>A0ABR4EAK4_9PEZI</name>
<comment type="caution">
    <text evidence="2">The sequence shown here is derived from an EMBL/GenBank/DDBJ whole genome shotgun (WGS) entry which is preliminary data.</text>
</comment>
<feature type="compositionally biased region" description="Polar residues" evidence="1">
    <location>
        <begin position="60"/>
        <end position="78"/>
    </location>
</feature>
<feature type="region of interest" description="Disordered" evidence="1">
    <location>
        <begin position="429"/>
        <end position="451"/>
    </location>
</feature>